<dbReference type="PANTHER" id="PTHR30349:SF41">
    <property type="entry name" value="INTEGRASE_RECOMBINASE PROTEIN MJ0367-RELATED"/>
    <property type="match status" value="1"/>
</dbReference>
<feature type="domain" description="Tyr recombinase" evidence="4">
    <location>
        <begin position="125"/>
        <end position="317"/>
    </location>
</feature>
<protein>
    <submittedName>
        <fullName evidence="5">Site-specific integrase</fullName>
    </submittedName>
</protein>
<dbReference type="RefSeq" id="WP_200750687.1">
    <property type="nucleotide sequence ID" value="NZ_JAEOAH010000070.1"/>
</dbReference>
<evidence type="ECO:0000313" key="6">
    <source>
        <dbReference type="Proteomes" id="UP000618943"/>
    </source>
</evidence>
<dbReference type="PANTHER" id="PTHR30349">
    <property type="entry name" value="PHAGE INTEGRASE-RELATED"/>
    <property type="match status" value="1"/>
</dbReference>
<name>A0ABS1HD85_9BACL</name>
<proteinExistence type="inferred from homology"/>
<dbReference type="Gene3D" id="1.10.150.130">
    <property type="match status" value="1"/>
</dbReference>
<keyword evidence="6" id="KW-1185">Reference proteome</keyword>
<organism evidence="5 6">
    <name type="scientific">Viridibacillus soli</name>
    <dbReference type="NCBI Taxonomy" id="2798301"/>
    <lineage>
        <taxon>Bacteria</taxon>
        <taxon>Bacillati</taxon>
        <taxon>Bacillota</taxon>
        <taxon>Bacilli</taxon>
        <taxon>Bacillales</taxon>
        <taxon>Caryophanaceae</taxon>
        <taxon>Viridibacillus</taxon>
    </lineage>
</organism>
<comment type="similarity">
    <text evidence="1">Belongs to the 'phage' integrase family.</text>
</comment>
<dbReference type="InterPro" id="IPR010998">
    <property type="entry name" value="Integrase_recombinase_N"/>
</dbReference>
<dbReference type="Proteomes" id="UP000618943">
    <property type="component" value="Unassembled WGS sequence"/>
</dbReference>
<keyword evidence="2" id="KW-0238">DNA-binding</keyword>
<dbReference type="InterPro" id="IPR011010">
    <property type="entry name" value="DNA_brk_join_enz"/>
</dbReference>
<evidence type="ECO:0000259" key="4">
    <source>
        <dbReference type="PROSITE" id="PS51898"/>
    </source>
</evidence>
<evidence type="ECO:0000256" key="3">
    <source>
        <dbReference type="ARBA" id="ARBA00023172"/>
    </source>
</evidence>
<dbReference type="InterPro" id="IPR050090">
    <property type="entry name" value="Tyrosine_recombinase_XerCD"/>
</dbReference>
<dbReference type="CDD" id="cd00397">
    <property type="entry name" value="DNA_BRE_C"/>
    <property type="match status" value="1"/>
</dbReference>
<dbReference type="Gene3D" id="1.10.443.10">
    <property type="entry name" value="Intergrase catalytic core"/>
    <property type="match status" value="1"/>
</dbReference>
<evidence type="ECO:0000256" key="1">
    <source>
        <dbReference type="ARBA" id="ARBA00008857"/>
    </source>
</evidence>
<comment type="caution">
    <text evidence="5">The sequence shown here is derived from an EMBL/GenBank/DDBJ whole genome shotgun (WGS) entry which is preliminary data.</text>
</comment>
<dbReference type="SUPFAM" id="SSF56349">
    <property type="entry name" value="DNA breaking-rejoining enzymes"/>
    <property type="match status" value="1"/>
</dbReference>
<reference evidence="5 6" key="1">
    <citation type="submission" date="2020-12" db="EMBL/GenBank/DDBJ databases">
        <title>YIM B01967 draft genome.</title>
        <authorList>
            <person name="Yan X."/>
        </authorList>
    </citation>
    <scope>NUCLEOTIDE SEQUENCE [LARGE SCALE GENOMIC DNA]</scope>
    <source>
        <strain evidence="5 6">YIM B01967</strain>
    </source>
</reference>
<dbReference type="InterPro" id="IPR002104">
    <property type="entry name" value="Integrase_catalytic"/>
</dbReference>
<dbReference type="PROSITE" id="PS51898">
    <property type="entry name" value="TYR_RECOMBINASE"/>
    <property type="match status" value="1"/>
</dbReference>
<evidence type="ECO:0000313" key="5">
    <source>
        <dbReference type="EMBL" id="MBK3497416.1"/>
    </source>
</evidence>
<dbReference type="Pfam" id="PF00589">
    <property type="entry name" value="Phage_integrase"/>
    <property type="match status" value="1"/>
</dbReference>
<sequence length="320" mass="37134">MSKNRKHGVYAVEEIQSRIIKGNKSWTPISYGVEVVFKQMQIAGNRPRTIQSYDYIFSQFYKFNGLVFIEEINSDCIYNYLENIDVSIQTKRIRLKTIKAVLGKLYFNNWIKDNFWRNIHIKIDKEVKAAAKECDIEKLFHLIDKSTFIGFRDTAAIKLMFKTGIRIHTLCELKERHIDFEKLCLNLDGSTLKNHKYLKLPIDEELAEILKLLIKHNQRIKKHFKTCSTNVFITQNGLAMNTSKSSNCAISKQLNKYSKRFGFENINAHAIRRAYAKNLLEKGASVPLISKALGHSDLAVTTQYLDLDIEEVSNNLKQYL</sequence>
<dbReference type="InterPro" id="IPR013762">
    <property type="entry name" value="Integrase-like_cat_sf"/>
</dbReference>
<dbReference type="EMBL" id="JAEOAH010000070">
    <property type="protein sequence ID" value="MBK3497416.1"/>
    <property type="molecule type" value="Genomic_DNA"/>
</dbReference>
<gene>
    <name evidence="5" type="ORF">JFL43_21900</name>
</gene>
<accession>A0ABS1HD85</accession>
<keyword evidence="3" id="KW-0233">DNA recombination</keyword>
<evidence type="ECO:0000256" key="2">
    <source>
        <dbReference type="ARBA" id="ARBA00023125"/>
    </source>
</evidence>